<organism evidence="3 4">
    <name type="scientific">Phocaeicola vulgatus (strain ATCC 8482 / DSM 1447 / JCM 5826 / CCUG 4940 / NBRC 14291 / NCTC 11154)</name>
    <name type="common">Bacteroides vulgatus</name>
    <dbReference type="NCBI Taxonomy" id="435590"/>
    <lineage>
        <taxon>Bacteria</taxon>
        <taxon>Pseudomonadati</taxon>
        <taxon>Bacteroidota</taxon>
        <taxon>Bacteroidia</taxon>
        <taxon>Bacteroidales</taxon>
        <taxon>Bacteroidaceae</taxon>
        <taxon>Phocaeicola</taxon>
    </lineage>
</organism>
<protein>
    <submittedName>
        <fullName evidence="3">Putative DNA processing enzyme DprA</fullName>
    </submittedName>
</protein>
<dbReference type="InterPro" id="IPR057666">
    <property type="entry name" value="DrpA_SLOG"/>
</dbReference>
<dbReference type="AlphaFoldDB" id="A6L5R8"/>
<comment type="similarity">
    <text evidence="1">Belongs to the DprA/Smf family.</text>
</comment>
<dbReference type="STRING" id="435590.BVU_3406"/>
<dbReference type="PaxDb" id="435590-BVU_3406"/>
<evidence type="ECO:0000259" key="2">
    <source>
        <dbReference type="Pfam" id="PF02481"/>
    </source>
</evidence>
<reference evidence="3 4" key="1">
    <citation type="journal article" date="2007" name="PLoS Biol.">
        <title>Evolution of symbiotic bacteria in the distal human intestine.</title>
        <authorList>
            <person name="Xu J."/>
            <person name="Mahowald M.A."/>
            <person name="Ley R.E."/>
            <person name="Lozupone C.A."/>
            <person name="Hamady M."/>
            <person name="Martens E.C."/>
            <person name="Henrissat B."/>
            <person name="Coutinho P.M."/>
            <person name="Minx P."/>
            <person name="Latreille P."/>
            <person name="Cordum H."/>
            <person name="Van Brunt A."/>
            <person name="Kim K."/>
            <person name="Fulton R.S."/>
            <person name="Fulton L.A."/>
            <person name="Clifton S.W."/>
            <person name="Wilson R.K."/>
            <person name="Knight R.D."/>
            <person name="Gordon J.I."/>
        </authorList>
    </citation>
    <scope>NUCLEOTIDE SEQUENCE [LARGE SCALE GENOMIC DNA]</scope>
    <source>
        <strain evidence="4">ATCC 8482 / DSM 1447 / JCM 5826 / CCUG 4940 / NBRC 14291 / NCTC 11154</strain>
    </source>
</reference>
<name>A6L5R8_PHOV8</name>
<dbReference type="PATRIC" id="fig|435590.9.peg.3504"/>
<dbReference type="Pfam" id="PF02481">
    <property type="entry name" value="DNA_processg_A"/>
    <property type="match status" value="1"/>
</dbReference>
<dbReference type="PANTHER" id="PTHR43022:SF1">
    <property type="entry name" value="PROTEIN SMF"/>
    <property type="match status" value="1"/>
</dbReference>
<dbReference type="InterPro" id="IPR003488">
    <property type="entry name" value="DprA"/>
</dbReference>
<feature type="domain" description="Smf/DprA SLOG" evidence="2">
    <location>
        <begin position="81"/>
        <end position="295"/>
    </location>
</feature>
<dbReference type="PANTHER" id="PTHR43022">
    <property type="entry name" value="PROTEIN SMF"/>
    <property type="match status" value="1"/>
</dbReference>
<dbReference type="eggNOG" id="COG0758">
    <property type="taxonomic scope" value="Bacteria"/>
</dbReference>
<proteinExistence type="inferred from homology"/>
<dbReference type="RefSeq" id="WP_012055687.1">
    <property type="nucleotide sequence ID" value="NC_009614.1"/>
</dbReference>
<evidence type="ECO:0000313" key="4">
    <source>
        <dbReference type="Proteomes" id="UP000002861"/>
    </source>
</evidence>
<dbReference type="GO" id="GO:0009294">
    <property type="term" value="P:DNA-mediated transformation"/>
    <property type="evidence" value="ECO:0007669"/>
    <property type="project" value="InterPro"/>
</dbReference>
<dbReference type="KEGG" id="bvu:BVU_3406"/>
<accession>A6L5R8</accession>
<dbReference type="HOGENOM" id="CLU_029601_3_2_10"/>
<dbReference type="GeneID" id="5304367"/>
<dbReference type="Proteomes" id="UP000002861">
    <property type="component" value="Chromosome"/>
</dbReference>
<dbReference type="EMBL" id="CP000139">
    <property type="protein sequence ID" value="ABR41032.1"/>
    <property type="molecule type" value="Genomic_DNA"/>
</dbReference>
<dbReference type="BioCyc" id="BVUL435590:G1G59-3532-MONOMER"/>
<evidence type="ECO:0000256" key="1">
    <source>
        <dbReference type="ARBA" id="ARBA00006525"/>
    </source>
</evidence>
<evidence type="ECO:0000313" key="3">
    <source>
        <dbReference type="EMBL" id="ABR41032.1"/>
    </source>
</evidence>
<dbReference type="SUPFAM" id="SSF102405">
    <property type="entry name" value="MCP/YpsA-like"/>
    <property type="match status" value="1"/>
</dbReference>
<gene>
    <name evidence="3" type="ordered locus">BVU_3406</name>
</gene>
<sequence>MHLSTEMILTLQQLDGIGNKTIFNQIAKYVTNTISQISQLCEFWITLKGKKIQAITEDDLYKAHDVALRIIERCKEENVGIISYYDSKYPEILKSCTNEDGKIDPPLILYYKGNLEALRKPGVAIIGTREPTPNGIKAGLHFSREFAKRGYNIVSGLAIGCDATGHQGALSVGGTTTAFLANGLDWASIYPKENLSLAKEIVSNGGLLLSEYPVGQSCGRYSLVARDRLQAGLSYATIVIQTGIKGGTMHAVNATINSQKPLFAVEFKNNEDTISEKVQGNLKLVQEGQAHPLRSSEIDEAKQLIESYINKAKQNQQESLFPNLFS</sequence>
<dbReference type="Gene3D" id="3.40.50.450">
    <property type="match status" value="1"/>
</dbReference>